<feature type="compositionally biased region" description="Low complexity" evidence="1">
    <location>
        <begin position="24"/>
        <end position="67"/>
    </location>
</feature>
<proteinExistence type="predicted"/>
<feature type="transmembrane region" description="Helical" evidence="2">
    <location>
        <begin position="233"/>
        <end position="266"/>
    </location>
</feature>
<dbReference type="AlphaFoldDB" id="A0A1G8KHS9"/>
<keyword evidence="4" id="KW-1185">Reference proteome</keyword>
<gene>
    <name evidence="3" type="ORF">SAMN05216555_102257</name>
</gene>
<reference evidence="4" key="1">
    <citation type="submission" date="2016-10" db="EMBL/GenBank/DDBJ databases">
        <authorList>
            <person name="Varghese N."/>
            <person name="Submissions S."/>
        </authorList>
    </citation>
    <scope>NUCLEOTIDE SEQUENCE [LARGE SCALE GENOMIC DNA]</scope>
    <source>
        <strain evidence="4">CGMCC 1.10783</strain>
    </source>
</reference>
<keyword evidence="2" id="KW-0812">Transmembrane</keyword>
<organism evidence="3 4">
    <name type="scientific">Arthrobacter cupressi</name>
    <dbReference type="NCBI Taxonomy" id="1045773"/>
    <lineage>
        <taxon>Bacteria</taxon>
        <taxon>Bacillati</taxon>
        <taxon>Actinomycetota</taxon>
        <taxon>Actinomycetes</taxon>
        <taxon>Micrococcales</taxon>
        <taxon>Micrococcaceae</taxon>
        <taxon>Arthrobacter</taxon>
    </lineage>
</organism>
<feature type="transmembrane region" description="Helical" evidence="2">
    <location>
        <begin position="200"/>
        <end position="221"/>
    </location>
</feature>
<dbReference type="EMBL" id="FNEI01000002">
    <property type="protein sequence ID" value="SDI42971.1"/>
    <property type="molecule type" value="Genomic_DNA"/>
</dbReference>
<evidence type="ECO:0000256" key="1">
    <source>
        <dbReference type="SAM" id="MobiDB-lite"/>
    </source>
</evidence>
<evidence type="ECO:0008006" key="5">
    <source>
        <dbReference type="Google" id="ProtNLM"/>
    </source>
</evidence>
<evidence type="ECO:0000313" key="4">
    <source>
        <dbReference type="Proteomes" id="UP000182130"/>
    </source>
</evidence>
<sequence>MSNPPYPPTNSGENAGSEQAKSEQPQYGQPAQPQYGQDAPQYGQTPAPQYGQPAQPQYGQDAPQYGQTPPAYGQQPSAPQYGQGAPQYGQGTPQYGQSAPQGGQFGQSQYGQSPYGQSPYGQSPYGQSAWPSQQPATTSGVPQLVNVSFWLILAAGVLTLIGIPLSLAMINSPEFGDLMEETMRNQPNSPGIDLDSFRGMVSTMFVVFSVIIAGLYALVAFNVRKGKNWARILGTVFAVISLLGLGQISIGIITILLGVAAIVLLYLPASAPYFRKAQPFANPYGQSPYGR</sequence>
<protein>
    <recommendedName>
        <fullName evidence="5">DUF4064 domain-containing protein</fullName>
    </recommendedName>
</protein>
<evidence type="ECO:0000313" key="3">
    <source>
        <dbReference type="EMBL" id="SDI42971.1"/>
    </source>
</evidence>
<feature type="transmembrane region" description="Helical" evidence="2">
    <location>
        <begin position="149"/>
        <end position="170"/>
    </location>
</feature>
<feature type="compositionally biased region" description="Low complexity" evidence="1">
    <location>
        <begin position="78"/>
        <end position="128"/>
    </location>
</feature>
<dbReference type="OrthoDB" id="3831145at2"/>
<feature type="region of interest" description="Disordered" evidence="1">
    <location>
        <begin position="1"/>
        <end position="137"/>
    </location>
</feature>
<accession>A0A1G8KHS9</accession>
<keyword evidence="2" id="KW-0472">Membrane</keyword>
<dbReference type="RefSeq" id="WP_074586978.1">
    <property type="nucleotide sequence ID" value="NZ_FNEI01000002.1"/>
</dbReference>
<dbReference type="Proteomes" id="UP000182130">
    <property type="component" value="Unassembled WGS sequence"/>
</dbReference>
<dbReference type="STRING" id="1045773.SAMN05216555_102257"/>
<name>A0A1G8KHS9_9MICC</name>
<keyword evidence="2" id="KW-1133">Transmembrane helix</keyword>
<feature type="compositionally biased region" description="Polar residues" evidence="1">
    <location>
        <begin position="9"/>
        <end position="23"/>
    </location>
</feature>
<evidence type="ECO:0000256" key="2">
    <source>
        <dbReference type="SAM" id="Phobius"/>
    </source>
</evidence>